<dbReference type="Proteomes" id="UP001153269">
    <property type="component" value="Unassembled WGS sequence"/>
</dbReference>
<feature type="region of interest" description="Disordered" evidence="1">
    <location>
        <begin position="70"/>
        <end position="89"/>
    </location>
</feature>
<keyword evidence="3" id="KW-1185">Reference proteome</keyword>
<proteinExistence type="predicted"/>
<evidence type="ECO:0000313" key="3">
    <source>
        <dbReference type="Proteomes" id="UP001153269"/>
    </source>
</evidence>
<evidence type="ECO:0000256" key="1">
    <source>
        <dbReference type="SAM" id="MobiDB-lite"/>
    </source>
</evidence>
<comment type="caution">
    <text evidence="2">The sequence shown here is derived from an EMBL/GenBank/DDBJ whole genome shotgun (WGS) entry which is preliminary data.</text>
</comment>
<dbReference type="AlphaFoldDB" id="A0A9N7Z548"/>
<name>A0A9N7Z548_PLEPL</name>
<gene>
    <name evidence="2" type="ORF">PLEPLA_LOCUS37856</name>
</gene>
<reference evidence="2" key="1">
    <citation type="submission" date="2020-03" db="EMBL/GenBank/DDBJ databases">
        <authorList>
            <person name="Weist P."/>
        </authorList>
    </citation>
    <scope>NUCLEOTIDE SEQUENCE</scope>
</reference>
<feature type="region of interest" description="Disordered" evidence="1">
    <location>
        <begin position="109"/>
        <end position="130"/>
    </location>
</feature>
<accession>A0A9N7Z548</accession>
<protein>
    <submittedName>
        <fullName evidence="2">Uncharacterized protein</fullName>
    </submittedName>
</protein>
<evidence type="ECO:0000313" key="2">
    <source>
        <dbReference type="EMBL" id="CAB1450167.1"/>
    </source>
</evidence>
<dbReference type="EMBL" id="CADEAL010004044">
    <property type="protein sequence ID" value="CAB1450167.1"/>
    <property type="molecule type" value="Genomic_DNA"/>
</dbReference>
<sequence length="130" mass="14250">MFKGTIFWMNVVWFHSHEVSELQGPPANRRTILILLKNLNKDLPISIECVDNAAGCPGVVIYDDETFPISSDQDATHETASGDGQGPGSSVTVFQLDCYAGEDYIVTLEDPPEIVTDSDASLEDEVDEDE</sequence>
<organism evidence="2 3">
    <name type="scientific">Pleuronectes platessa</name>
    <name type="common">European plaice</name>
    <dbReference type="NCBI Taxonomy" id="8262"/>
    <lineage>
        <taxon>Eukaryota</taxon>
        <taxon>Metazoa</taxon>
        <taxon>Chordata</taxon>
        <taxon>Craniata</taxon>
        <taxon>Vertebrata</taxon>
        <taxon>Euteleostomi</taxon>
        <taxon>Actinopterygii</taxon>
        <taxon>Neopterygii</taxon>
        <taxon>Teleostei</taxon>
        <taxon>Neoteleostei</taxon>
        <taxon>Acanthomorphata</taxon>
        <taxon>Carangaria</taxon>
        <taxon>Pleuronectiformes</taxon>
        <taxon>Pleuronectoidei</taxon>
        <taxon>Pleuronectidae</taxon>
        <taxon>Pleuronectes</taxon>
    </lineage>
</organism>
<feature type="compositionally biased region" description="Acidic residues" evidence="1">
    <location>
        <begin position="120"/>
        <end position="130"/>
    </location>
</feature>